<evidence type="ECO:0000256" key="2">
    <source>
        <dbReference type="ARBA" id="ARBA00022448"/>
    </source>
</evidence>
<dbReference type="SUPFAM" id="SSF103473">
    <property type="entry name" value="MFS general substrate transporter"/>
    <property type="match status" value="1"/>
</dbReference>
<dbReference type="PANTHER" id="PTHR23502:SF132">
    <property type="entry name" value="POLYAMINE TRANSPORTER 2-RELATED"/>
    <property type="match status" value="1"/>
</dbReference>
<evidence type="ECO:0000256" key="6">
    <source>
        <dbReference type="SAM" id="Phobius"/>
    </source>
</evidence>
<dbReference type="AlphaFoldDB" id="A0A438N4A4"/>
<evidence type="ECO:0008006" key="9">
    <source>
        <dbReference type="Google" id="ProtNLM"/>
    </source>
</evidence>
<dbReference type="Pfam" id="PF07690">
    <property type="entry name" value="MFS_1"/>
    <property type="match status" value="1"/>
</dbReference>
<dbReference type="Gene3D" id="1.20.1250.20">
    <property type="entry name" value="MFS general substrate transporter like domains"/>
    <property type="match status" value="1"/>
</dbReference>
<dbReference type="InterPro" id="IPR011701">
    <property type="entry name" value="MFS"/>
</dbReference>
<feature type="transmembrane region" description="Helical" evidence="6">
    <location>
        <begin position="382"/>
        <end position="402"/>
    </location>
</feature>
<keyword evidence="2" id="KW-0813">Transport</keyword>
<keyword evidence="5 6" id="KW-0472">Membrane</keyword>
<organism evidence="7 8">
    <name type="scientific">Exophiala mesophila</name>
    <name type="common">Black yeast-like fungus</name>
    <dbReference type="NCBI Taxonomy" id="212818"/>
    <lineage>
        <taxon>Eukaryota</taxon>
        <taxon>Fungi</taxon>
        <taxon>Dikarya</taxon>
        <taxon>Ascomycota</taxon>
        <taxon>Pezizomycotina</taxon>
        <taxon>Eurotiomycetes</taxon>
        <taxon>Chaetothyriomycetidae</taxon>
        <taxon>Chaetothyriales</taxon>
        <taxon>Herpotrichiellaceae</taxon>
        <taxon>Exophiala</taxon>
    </lineage>
</organism>
<feature type="transmembrane region" description="Helical" evidence="6">
    <location>
        <begin position="214"/>
        <end position="235"/>
    </location>
</feature>
<evidence type="ECO:0000256" key="5">
    <source>
        <dbReference type="ARBA" id="ARBA00023136"/>
    </source>
</evidence>
<feature type="transmembrane region" description="Helical" evidence="6">
    <location>
        <begin position="288"/>
        <end position="308"/>
    </location>
</feature>
<dbReference type="OrthoDB" id="446368at2759"/>
<feature type="transmembrane region" description="Helical" evidence="6">
    <location>
        <begin position="173"/>
        <end position="193"/>
    </location>
</feature>
<keyword evidence="3 6" id="KW-0812">Transmembrane</keyword>
<feature type="transmembrane region" description="Helical" evidence="6">
    <location>
        <begin position="109"/>
        <end position="127"/>
    </location>
</feature>
<protein>
    <recommendedName>
        <fullName evidence="9">Major facilitator superfamily (MFS) profile domain-containing protein</fullName>
    </recommendedName>
</protein>
<evidence type="ECO:0000256" key="3">
    <source>
        <dbReference type="ARBA" id="ARBA00022692"/>
    </source>
</evidence>
<dbReference type="GO" id="GO:0022857">
    <property type="term" value="F:transmembrane transporter activity"/>
    <property type="evidence" value="ECO:0007669"/>
    <property type="project" value="InterPro"/>
</dbReference>
<comment type="caution">
    <text evidence="7">The sequence shown here is derived from an EMBL/GenBank/DDBJ whole genome shotgun (WGS) entry which is preliminary data.</text>
</comment>
<dbReference type="GO" id="GO:0005886">
    <property type="term" value="C:plasma membrane"/>
    <property type="evidence" value="ECO:0007669"/>
    <property type="project" value="TreeGrafter"/>
</dbReference>
<dbReference type="VEuPathDB" id="FungiDB:PV10_09070"/>
<feature type="transmembrane region" description="Helical" evidence="6">
    <location>
        <begin position="314"/>
        <end position="334"/>
    </location>
</feature>
<comment type="subcellular location">
    <subcellularLocation>
        <location evidence="1">Membrane</location>
        <topology evidence="1">Multi-pass membrane protein</topology>
    </subcellularLocation>
</comment>
<dbReference type="EMBL" id="NAJM01000022">
    <property type="protein sequence ID" value="RVX70586.1"/>
    <property type="molecule type" value="Genomic_DNA"/>
</dbReference>
<reference evidence="7 8" key="1">
    <citation type="submission" date="2017-03" db="EMBL/GenBank/DDBJ databases">
        <title>Genomes of endolithic fungi from Antarctica.</title>
        <authorList>
            <person name="Coleine C."/>
            <person name="Masonjones S."/>
            <person name="Stajich J.E."/>
        </authorList>
    </citation>
    <scope>NUCLEOTIDE SEQUENCE [LARGE SCALE GENOMIC DNA]</scope>
    <source>
        <strain evidence="7 8">CCFEE 6314</strain>
    </source>
</reference>
<feature type="transmembrane region" description="Helical" evidence="6">
    <location>
        <begin position="69"/>
        <end position="88"/>
    </location>
</feature>
<sequence length="466" mass="51317">MIDVQVATETRPSPDWSQHTLRWRPWRQRVTDFTVIMAATYQGNGTRRDPYIVTWLENDPEDPMTYSTWFKIANLITCGLMCLCITLASSAYTGIAELVMQEFSCSQELFLAGLSLMLVGFALGPCLPNDVGDLGTLLNDPFKIVSQVRPQLTGIYSGPSIGGYLGLAAGWRWVMGFLALFAGILCILGFSFVPETYAPVLLRKRAMLMSKVTGKLYMAVVYAFLNLNFAAYPIVYQKGYGWSAGKGGLAFYGILVGILIGICLMYFDHRRYIRLYCATGGFVPPEERLPAAIIGGAVALTGLAWFAATADPKYHFLIPISSGIPFGIGFIMLFQACFNYLVDSYVIYTASMVAANIVLRATLAAVFPLFTPKMYQNLGVHWASAVPAFIALACFPFPILFWKYGERLRRKCKYSAEAARYLDALKSNTEKPVRAEAPMSAGSEAPSGGGVIRGREVEVITSETPR</sequence>
<name>A0A438N4A4_EXOME</name>
<keyword evidence="4 6" id="KW-1133">Transmembrane helix</keyword>
<evidence type="ECO:0000256" key="4">
    <source>
        <dbReference type="ARBA" id="ARBA00022989"/>
    </source>
</evidence>
<feature type="transmembrane region" description="Helical" evidence="6">
    <location>
        <begin position="346"/>
        <end position="370"/>
    </location>
</feature>
<proteinExistence type="predicted"/>
<feature type="transmembrane region" description="Helical" evidence="6">
    <location>
        <begin position="247"/>
        <end position="267"/>
    </location>
</feature>
<dbReference type="InterPro" id="IPR036259">
    <property type="entry name" value="MFS_trans_sf"/>
</dbReference>
<evidence type="ECO:0000313" key="7">
    <source>
        <dbReference type="EMBL" id="RVX70586.1"/>
    </source>
</evidence>
<dbReference type="Proteomes" id="UP000288859">
    <property type="component" value="Unassembled WGS sequence"/>
</dbReference>
<evidence type="ECO:0000313" key="8">
    <source>
        <dbReference type="Proteomes" id="UP000288859"/>
    </source>
</evidence>
<dbReference type="PANTHER" id="PTHR23502">
    <property type="entry name" value="MAJOR FACILITATOR SUPERFAMILY"/>
    <property type="match status" value="1"/>
</dbReference>
<gene>
    <name evidence="7" type="ORF">B0A52_05237</name>
</gene>
<evidence type="ECO:0000256" key="1">
    <source>
        <dbReference type="ARBA" id="ARBA00004141"/>
    </source>
</evidence>
<accession>A0A438N4A4</accession>